<dbReference type="Pfam" id="PF00187">
    <property type="entry name" value="Chitin_bind_1"/>
    <property type="match status" value="1"/>
</dbReference>
<keyword evidence="3" id="KW-0732">Signal</keyword>
<dbReference type="SUPFAM" id="SSF57016">
    <property type="entry name" value="Plant lectins/antimicrobial peptides"/>
    <property type="match status" value="1"/>
</dbReference>
<feature type="chain" id="PRO_5041951480" description="Chitin-binding type-1 domain-containing protein" evidence="3">
    <location>
        <begin position="35"/>
        <end position="304"/>
    </location>
</feature>
<feature type="disulfide bond" evidence="2">
    <location>
        <begin position="56"/>
        <end position="68"/>
    </location>
</feature>
<feature type="signal peptide" evidence="3">
    <location>
        <begin position="1"/>
        <end position="34"/>
    </location>
</feature>
<dbReference type="InterPro" id="IPR001002">
    <property type="entry name" value="Chitin-bd_1"/>
</dbReference>
<proteinExistence type="predicted"/>
<feature type="disulfide bond" evidence="2">
    <location>
        <begin position="61"/>
        <end position="75"/>
    </location>
</feature>
<name>A0AAD3DKT7_9CHLO</name>
<feature type="disulfide bond" evidence="2">
    <location>
        <begin position="47"/>
        <end position="62"/>
    </location>
</feature>
<dbReference type="Proteomes" id="UP001054857">
    <property type="component" value="Unassembled WGS sequence"/>
</dbReference>
<comment type="caution">
    <text evidence="2">Lacks conserved residue(s) required for the propagation of feature annotation.</text>
</comment>
<evidence type="ECO:0000313" key="5">
    <source>
        <dbReference type="EMBL" id="GFR42458.1"/>
    </source>
</evidence>
<dbReference type="SMART" id="SM00270">
    <property type="entry name" value="ChtBD1"/>
    <property type="match status" value="1"/>
</dbReference>
<evidence type="ECO:0000256" key="3">
    <source>
        <dbReference type="SAM" id="SignalP"/>
    </source>
</evidence>
<keyword evidence="2" id="KW-1015">Disulfide bond</keyword>
<reference evidence="5 6" key="1">
    <citation type="journal article" date="2021" name="Sci. Rep.">
        <title>Genome sequencing of the multicellular alga Astrephomene provides insights into convergent evolution of germ-soma differentiation.</title>
        <authorList>
            <person name="Yamashita S."/>
            <person name="Yamamoto K."/>
            <person name="Matsuzaki R."/>
            <person name="Suzuki S."/>
            <person name="Yamaguchi H."/>
            <person name="Hirooka S."/>
            <person name="Minakuchi Y."/>
            <person name="Miyagishima S."/>
            <person name="Kawachi M."/>
            <person name="Toyoda A."/>
            <person name="Nozaki H."/>
        </authorList>
    </citation>
    <scope>NUCLEOTIDE SEQUENCE [LARGE SCALE GENOMIC DNA]</scope>
    <source>
        <strain evidence="5 6">NIES-4017</strain>
    </source>
</reference>
<dbReference type="PROSITE" id="PS50941">
    <property type="entry name" value="CHIT_BIND_I_2"/>
    <property type="match status" value="1"/>
</dbReference>
<feature type="domain" description="Chitin-binding type-1" evidence="4">
    <location>
        <begin position="44"/>
        <end position="88"/>
    </location>
</feature>
<dbReference type="EMBL" id="BMAR01000003">
    <property type="protein sequence ID" value="GFR42458.1"/>
    <property type="molecule type" value="Genomic_DNA"/>
</dbReference>
<dbReference type="GO" id="GO:0008061">
    <property type="term" value="F:chitin binding"/>
    <property type="evidence" value="ECO:0007669"/>
    <property type="project" value="UniProtKB-UniRule"/>
</dbReference>
<keyword evidence="6" id="KW-1185">Reference proteome</keyword>
<dbReference type="Gene3D" id="3.30.60.10">
    <property type="entry name" value="Endochitinase-like"/>
    <property type="match status" value="1"/>
</dbReference>
<dbReference type="InterPro" id="IPR036861">
    <property type="entry name" value="Endochitinase-like_sf"/>
</dbReference>
<evidence type="ECO:0000256" key="1">
    <source>
        <dbReference type="ARBA" id="ARBA00022669"/>
    </source>
</evidence>
<organism evidence="5 6">
    <name type="scientific">Astrephomene gubernaculifera</name>
    <dbReference type="NCBI Taxonomy" id="47775"/>
    <lineage>
        <taxon>Eukaryota</taxon>
        <taxon>Viridiplantae</taxon>
        <taxon>Chlorophyta</taxon>
        <taxon>core chlorophytes</taxon>
        <taxon>Chlorophyceae</taxon>
        <taxon>CS clade</taxon>
        <taxon>Chlamydomonadales</taxon>
        <taxon>Astrephomenaceae</taxon>
        <taxon>Astrephomene</taxon>
    </lineage>
</organism>
<comment type="caution">
    <text evidence="5">The sequence shown here is derived from an EMBL/GenBank/DDBJ whole genome shotgun (WGS) entry which is preliminary data.</text>
</comment>
<evidence type="ECO:0000259" key="4">
    <source>
        <dbReference type="PROSITE" id="PS50941"/>
    </source>
</evidence>
<accession>A0AAD3DKT7</accession>
<protein>
    <recommendedName>
        <fullName evidence="4">Chitin-binding type-1 domain-containing protein</fullName>
    </recommendedName>
</protein>
<dbReference type="AlphaFoldDB" id="A0AAD3DKT7"/>
<evidence type="ECO:0000256" key="2">
    <source>
        <dbReference type="PROSITE-ProRule" id="PRU00261"/>
    </source>
</evidence>
<gene>
    <name evidence="5" type="ORF">Agub_g3365</name>
</gene>
<keyword evidence="1 2" id="KW-0147">Chitin-binding</keyword>
<sequence length="304" mass="31792">MARLVQQRCWSLATVAALLVYCTALLLVAKPASGAACAAYAGLGGQCGSSDGDKCCPSGQCCSRYGNCGVTTAHCGTGCQAAYGTCTAGSPETSGGCPDGWLPAVGTVYDSWPKPGSVTCVQYNRCERAGQFTAINDGDAPPCKNGAQWLDGGDGVMACRFPEATVKAWNLASTYDLDAALFGRQLEVMALGALAGRTVVVNVRDVCNDNECRGCCKHRTGNKAWKLINIEKWPASQLLGFDPTVSGFDVRRLKYPWVPLGLRAGAPEGSVMPLCYRDLGPAPELPHGVNGLQAPVDEQGVASE</sequence>
<evidence type="ECO:0000313" key="6">
    <source>
        <dbReference type="Proteomes" id="UP001054857"/>
    </source>
</evidence>